<evidence type="ECO:0000313" key="11">
    <source>
        <dbReference type="Proteomes" id="UP000196084"/>
    </source>
</evidence>
<dbReference type="EMBL" id="MWPH01000002">
    <property type="protein sequence ID" value="OVE84600.1"/>
    <property type="molecule type" value="Genomic_DNA"/>
</dbReference>
<dbReference type="InterPro" id="IPR006805">
    <property type="entry name" value="Anth_synth_I_N"/>
</dbReference>
<keyword evidence="11" id="KW-1185">Reference proteome</keyword>
<gene>
    <name evidence="10" type="ORF">B2G88_09390</name>
</gene>
<dbReference type="InterPro" id="IPR015890">
    <property type="entry name" value="Chorismate_C"/>
</dbReference>
<evidence type="ECO:0000256" key="2">
    <source>
        <dbReference type="ARBA" id="ARBA00009562"/>
    </source>
</evidence>
<dbReference type="GO" id="GO:0004049">
    <property type="term" value="F:anthranilate synthase activity"/>
    <property type="evidence" value="ECO:0007669"/>
    <property type="project" value="UniProtKB-EC"/>
</dbReference>
<evidence type="ECO:0000313" key="10">
    <source>
        <dbReference type="EMBL" id="OVE84600.1"/>
    </source>
</evidence>
<dbReference type="Pfam" id="PF00425">
    <property type="entry name" value="Chorismate_bind"/>
    <property type="match status" value="1"/>
</dbReference>
<name>A0A202E9F8_9EURY</name>
<dbReference type="RefSeq" id="WP_087714617.1">
    <property type="nucleotide sequence ID" value="NZ_MWPH01000002.1"/>
</dbReference>
<dbReference type="Proteomes" id="UP000196084">
    <property type="component" value="Unassembled WGS sequence"/>
</dbReference>
<dbReference type="InterPro" id="IPR005801">
    <property type="entry name" value="ADC_synthase"/>
</dbReference>
<dbReference type="InterPro" id="IPR019999">
    <property type="entry name" value="Anth_synth_I-like"/>
</dbReference>
<comment type="caution">
    <text evidence="10">The sequence shown here is derived from an EMBL/GenBank/DDBJ whole genome shotgun (WGS) entry which is preliminary data.</text>
</comment>
<dbReference type="OrthoDB" id="25514at2157"/>
<feature type="domain" description="Anthranilate synthase component I N-terminal" evidence="9">
    <location>
        <begin position="47"/>
        <end position="172"/>
    </location>
</feature>
<dbReference type="GO" id="GO:0000162">
    <property type="term" value="P:L-tryptophan biosynthetic process"/>
    <property type="evidence" value="ECO:0007669"/>
    <property type="project" value="UniProtKB-UniPathway"/>
</dbReference>
<evidence type="ECO:0000256" key="6">
    <source>
        <dbReference type="ARBA" id="ARBA00047683"/>
    </source>
</evidence>
<dbReference type="PRINTS" id="PR00095">
    <property type="entry name" value="ANTSNTHASEI"/>
</dbReference>
<dbReference type="EC" id="4.1.3.27" evidence="3"/>
<evidence type="ECO:0000256" key="5">
    <source>
        <dbReference type="ARBA" id="ARBA00023141"/>
    </source>
</evidence>
<dbReference type="InterPro" id="IPR010118">
    <property type="entry name" value="Para-NH2Bz/anthranilate_synth"/>
</dbReference>
<evidence type="ECO:0000256" key="4">
    <source>
        <dbReference type="ARBA" id="ARBA00022822"/>
    </source>
</evidence>
<accession>A0A202E9F8</accession>
<dbReference type="PANTHER" id="PTHR11236:SF9">
    <property type="entry name" value="ANTHRANILATE SYNTHASE COMPONENT 1"/>
    <property type="match status" value="1"/>
</dbReference>
<dbReference type="NCBIfam" id="TIGR01824">
    <property type="entry name" value="PabB-clade2"/>
    <property type="match status" value="1"/>
</dbReference>
<keyword evidence="5" id="KW-0057">Aromatic amino acid biosynthesis</keyword>
<organism evidence="10 11">
    <name type="scientific">Natronolimnobius baerhuensis</name>
    <dbReference type="NCBI Taxonomy" id="253108"/>
    <lineage>
        <taxon>Archaea</taxon>
        <taxon>Methanobacteriati</taxon>
        <taxon>Methanobacteriota</taxon>
        <taxon>Stenosarchaea group</taxon>
        <taxon>Halobacteria</taxon>
        <taxon>Halobacteriales</taxon>
        <taxon>Natrialbaceae</taxon>
        <taxon>Natronolimnobius</taxon>
    </lineage>
</organism>
<dbReference type="Gene3D" id="3.60.120.10">
    <property type="entry name" value="Anthranilate synthase"/>
    <property type="match status" value="1"/>
</dbReference>
<feature type="domain" description="Chorismate-utilising enzyme C-terminal" evidence="8">
    <location>
        <begin position="245"/>
        <end position="498"/>
    </location>
</feature>
<feature type="region of interest" description="Disordered" evidence="7">
    <location>
        <begin position="513"/>
        <end position="534"/>
    </location>
</feature>
<reference evidence="10 11" key="1">
    <citation type="submission" date="2017-02" db="EMBL/GenBank/DDBJ databases">
        <title>Natronthermophilus aegyptiacus gen. nov.,sp. nov., an aerobic, extremely halophilic alkalithermophilic archaeon isolated from the athalassohaline Wadi An Natrun, Egypt.</title>
        <authorList>
            <person name="Zhao B."/>
        </authorList>
    </citation>
    <scope>NUCLEOTIDE SEQUENCE [LARGE SCALE GENOMIC DNA]</scope>
    <source>
        <strain evidence="10 11">CGMCC 1.3597</strain>
    </source>
</reference>
<proteinExistence type="inferred from homology"/>
<evidence type="ECO:0000259" key="8">
    <source>
        <dbReference type="Pfam" id="PF00425"/>
    </source>
</evidence>
<dbReference type="UniPathway" id="UPA00035">
    <property type="reaction ID" value="UER00040"/>
</dbReference>
<keyword evidence="4" id="KW-0028">Amino-acid biosynthesis</keyword>
<comment type="catalytic activity">
    <reaction evidence="6">
        <text>chorismate + L-glutamine = anthranilate + pyruvate + L-glutamate + H(+)</text>
        <dbReference type="Rhea" id="RHEA:21732"/>
        <dbReference type="ChEBI" id="CHEBI:15361"/>
        <dbReference type="ChEBI" id="CHEBI:15378"/>
        <dbReference type="ChEBI" id="CHEBI:16567"/>
        <dbReference type="ChEBI" id="CHEBI:29748"/>
        <dbReference type="ChEBI" id="CHEBI:29985"/>
        <dbReference type="ChEBI" id="CHEBI:58359"/>
        <dbReference type="EC" id="4.1.3.27"/>
    </reaction>
</comment>
<dbReference type="Pfam" id="PF04715">
    <property type="entry name" value="Anth_synt_I_N"/>
    <property type="match status" value="1"/>
</dbReference>
<keyword evidence="4" id="KW-0822">Tryptophan biosynthesis</keyword>
<dbReference type="SUPFAM" id="SSF56322">
    <property type="entry name" value="ADC synthase"/>
    <property type="match status" value="1"/>
</dbReference>
<evidence type="ECO:0000256" key="7">
    <source>
        <dbReference type="SAM" id="MobiDB-lite"/>
    </source>
</evidence>
<comment type="pathway">
    <text evidence="1">Amino-acid biosynthesis; L-tryptophan biosynthesis; L-tryptophan from chorismate: step 1/5.</text>
</comment>
<evidence type="ECO:0000259" key="9">
    <source>
        <dbReference type="Pfam" id="PF04715"/>
    </source>
</evidence>
<evidence type="ECO:0000256" key="3">
    <source>
        <dbReference type="ARBA" id="ARBA00012266"/>
    </source>
</evidence>
<sequence length="534" mass="57805">MSDPRVVTTLEAFRAAASASVEMDDSDGATDERSVRVPVEVQFEVSDPFEAYCRARDGDGGSVLETTGGQPGWGYFGVDPVERLTCSADAVALAEDCDADSGPADTAPTLAALEGLLDGESLLRGECSVPYPCGAIGWLSYDVVRELEDLPESAIDDRSLPQLEVGVYDRLASWEGPTEPGEPVTLRITACPRLESDSEDAVERAYERGRERALELARAVRDGEPTVGEPPVSATEATFESDCGREAFADRVRQVKSYVHDGDTFQANISQRLVAPAAVHPVAAYDALRRVNPAPYSCLLEFRAADLVSASPELLLERVDEFVRTEPIAGTRPRGDTPVEDDALEADLLEDEKERAEHAMLVDLERNDLGKVCAYGSVTVEEYRRIDRYSEVMHLVSDVTGRLREGQSLSDAIAAVFPGGTITGAPKPRTMEIIDELEATQRGPYTGSVGIFGFDGRATLNITIRTLVRHAEEYHLRVGAGIVHDSEPYREYDETLDKARALITAVDEALGQRADMALEESPADSSDTGGGVDD</sequence>
<dbReference type="AlphaFoldDB" id="A0A202E9F8"/>
<protein>
    <recommendedName>
        <fullName evidence="3">anthranilate synthase</fullName>
        <ecNumber evidence="3">4.1.3.27</ecNumber>
    </recommendedName>
</protein>
<dbReference type="PANTHER" id="PTHR11236">
    <property type="entry name" value="AMINOBENZOATE/ANTHRANILATE SYNTHASE"/>
    <property type="match status" value="1"/>
</dbReference>
<comment type="similarity">
    <text evidence="2">Belongs to the anthranilate synthase component I family.</text>
</comment>
<evidence type="ECO:0000256" key="1">
    <source>
        <dbReference type="ARBA" id="ARBA00004873"/>
    </source>
</evidence>